<comment type="caution">
    <text evidence="1">The sequence shown here is derived from an EMBL/GenBank/DDBJ whole genome shotgun (WGS) entry which is preliminary data.</text>
</comment>
<dbReference type="EMBL" id="DXCX01000100">
    <property type="protein sequence ID" value="HIY74239.1"/>
    <property type="molecule type" value="Genomic_DNA"/>
</dbReference>
<name>A0A9D1Z536_9FIRM</name>
<accession>A0A9D1Z536</accession>
<sequence>MERYTQHSRTGWQVPEGLEQAAAERLAHFEDAYEDIRSKQARLEEQMEPLRAAGKQKSVRFRELLGEKLMLQQMVMILESHGLT</sequence>
<proteinExistence type="predicted"/>
<dbReference type="AlphaFoldDB" id="A0A9D1Z536"/>
<protein>
    <submittedName>
        <fullName evidence="1">Uncharacterized protein</fullName>
    </submittedName>
</protein>
<gene>
    <name evidence="1" type="ORF">H9826_09760</name>
</gene>
<reference evidence="1" key="2">
    <citation type="submission" date="2021-04" db="EMBL/GenBank/DDBJ databases">
        <authorList>
            <person name="Gilroy R."/>
        </authorList>
    </citation>
    <scope>NUCLEOTIDE SEQUENCE</scope>
    <source>
        <strain evidence="1">CHK33-7979</strain>
    </source>
</reference>
<evidence type="ECO:0000313" key="1">
    <source>
        <dbReference type="EMBL" id="HIY74239.1"/>
    </source>
</evidence>
<evidence type="ECO:0000313" key="2">
    <source>
        <dbReference type="Proteomes" id="UP000886824"/>
    </source>
</evidence>
<dbReference type="Proteomes" id="UP000886824">
    <property type="component" value="Unassembled WGS sequence"/>
</dbReference>
<organism evidence="1 2">
    <name type="scientific">Candidatus Intestinimonas merdavium</name>
    <dbReference type="NCBI Taxonomy" id="2838622"/>
    <lineage>
        <taxon>Bacteria</taxon>
        <taxon>Bacillati</taxon>
        <taxon>Bacillota</taxon>
        <taxon>Clostridia</taxon>
        <taxon>Eubacteriales</taxon>
        <taxon>Intestinimonas</taxon>
    </lineage>
</organism>
<reference evidence="1" key="1">
    <citation type="journal article" date="2021" name="PeerJ">
        <title>Extensive microbial diversity within the chicken gut microbiome revealed by metagenomics and culture.</title>
        <authorList>
            <person name="Gilroy R."/>
            <person name="Ravi A."/>
            <person name="Getino M."/>
            <person name="Pursley I."/>
            <person name="Horton D.L."/>
            <person name="Alikhan N.F."/>
            <person name="Baker D."/>
            <person name="Gharbi K."/>
            <person name="Hall N."/>
            <person name="Watson M."/>
            <person name="Adriaenssens E.M."/>
            <person name="Foster-Nyarko E."/>
            <person name="Jarju S."/>
            <person name="Secka A."/>
            <person name="Antonio M."/>
            <person name="Oren A."/>
            <person name="Chaudhuri R.R."/>
            <person name="La Ragione R."/>
            <person name="Hildebrand F."/>
            <person name="Pallen M.J."/>
        </authorList>
    </citation>
    <scope>NUCLEOTIDE SEQUENCE</scope>
    <source>
        <strain evidence="1">CHK33-7979</strain>
    </source>
</reference>